<evidence type="ECO:0000256" key="1">
    <source>
        <dbReference type="SAM" id="MobiDB-lite"/>
    </source>
</evidence>
<organism evidence="2 3">
    <name type="scientific">Caldilinea aerophila (strain DSM 14535 / JCM 11387 / NBRC 104270 / STL-6-O1)</name>
    <dbReference type="NCBI Taxonomy" id="926550"/>
    <lineage>
        <taxon>Bacteria</taxon>
        <taxon>Bacillati</taxon>
        <taxon>Chloroflexota</taxon>
        <taxon>Caldilineae</taxon>
        <taxon>Caldilineales</taxon>
        <taxon>Caldilineaceae</taxon>
        <taxon>Caldilinea</taxon>
    </lineage>
</organism>
<keyword evidence="3" id="KW-1185">Reference proteome</keyword>
<gene>
    <name evidence="2" type="ordered locus">CLDAP_13530</name>
</gene>
<dbReference type="EMBL" id="AP012337">
    <property type="protein sequence ID" value="BAL99392.1"/>
    <property type="molecule type" value="Genomic_DNA"/>
</dbReference>
<evidence type="ECO:0000313" key="3">
    <source>
        <dbReference type="Proteomes" id="UP000007880"/>
    </source>
</evidence>
<dbReference type="STRING" id="926550.CLDAP_13530"/>
<proteinExistence type="predicted"/>
<evidence type="ECO:0000313" key="2">
    <source>
        <dbReference type="EMBL" id="BAL99392.1"/>
    </source>
</evidence>
<feature type="compositionally biased region" description="Polar residues" evidence="1">
    <location>
        <begin position="8"/>
        <end position="17"/>
    </location>
</feature>
<protein>
    <submittedName>
        <fullName evidence="2">Uncharacterized protein</fullName>
    </submittedName>
</protein>
<feature type="region of interest" description="Disordered" evidence="1">
    <location>
        <begin position="1"/>
        <end position="24"/>
    </location>
</feature>
<name>I0I2A5_CALAS</name>
<dbReference type="HOGENOM" id="CLU_2599386_0_0_0"/>
<dbReference type="AlphaFoldDB" id="I0I2A5"/>
<dbReference type="Proteomes" id="UP000007880">
    <property type="component" value="Chromosome"/>
</dbReference>
<reference evidence="2 3" key="1">
    <citation type="submission" date="2012-02" db="EMBL/GenBank/DDBJ databases">
        <title>Complete genome sequence of Caldilinea aerophila DSM 14535 (= NBRC 102666).</title>
        <authorList>
            <person name="Oguchi A."/>
            <person name="Hosoyama A."/>
            <person name="Sekine M."/>
            <person name="Fukai R."/>
            <person name="Kato Y."/>
            <person name="Nakamura S."/>
            <person name="Hanada S."/>
            <person name="Yamazaki S."/>
            <person name="Fujita N."/>
        </authorList>
    </citation>
    <scope>NUCLEOTIDE SEQUENCE [LARGE SCALE GENOMIC DNA]</scope>
    <source>
        <strain evidence="3">DSM 14535 / JCM 11387 / NBRC 104270 / STL-6-O1</strain>
    </source>
</reference>
<sequence>MNVRDDQPNNPRSLYTQRTRHTAGTIVKRPSRFQDTTPQFFADIWFAGKHPRHRCRGYASLTSYIFDFGRHGETDMRVF</sequence>
<accession>I0I2A5</accession>
<dbReference type="KEGG" id="cap:CLDAP_13530"/>